<dbReference type="Proteomes" id="UP001157091">
    <property type="component" value="Unassembled WGS sequence"/>
</dbReference>
<accession>A0ABQ6I7L1</accession>
<protein>
    <submittedName>
        <fullName evidence="2">Uncharacterized protein</fullName>
    </submittedName>
</protein>
<name>A0ABQ6I7L1_9MICO</name>
<evidence type="ECO:0000313" key="3">
    <source>
        <dbReference type="Proteomes" id="UP001157091"/>
    </source>
</evidence>
<comment type="caution">
    <text evidence="2">The sequence shown here is derived from an EMBL/GenBank/DDBJ whole genome shotgun (WGS) entry which is preliminary data.</text>
</comment>
<organism evidence="2 3">
    <name type="scientific">Luteimicrobium album</name>
    <dbReference type="NCBI Taxonomy" id="1054550"/>
    <lineage>
        <taxon>Bacteria</taxon>
        <taxon>Bacillati</taxon>
        <taxon>Actinomycetota</taxon>
        <taxon>Actinomycetes</taxon>
        <taxon>Micrococcales</taxon>
        <taxon>Luteimicrobium</taxon>
    </lineage>
</organism>
<keyword evidence="3" id="KW-1185">Reference proteome</keyword>
<gene>
    <name evidence="2" type="ORF">GCM10025864_35180</name>
</gene>
<dbReference type="EMBL" id="BSUK01000001">
    <property type="protein sequence ID" value="GMA25759.1"/>
    <property type="molecule type" value="Genomic_DNA"/>
</dbReference>
<proteinExistence type="predicted"/>
<sequence length="143" mass="15309">MPVHERQAQREVLREADQRVVDRRVAVRVELAHDVADDARRLHVRAVGAQAHLRHLEQDAALHGLEAVARVGQGPGVDDRVRVLEVGPSISAETSMSTIFSTNGSEGSGAAAREPERDERAMGAIVPHAAHATVHGARPGPPP</sequence>
<evidence type="ECO:0000313" key="2">
    <source>
        <dbReference type="EMBL" id="GMA25759.1"/>
    </source>
</evidence>
<feature type="region of interest" description="Disordered" evidence="1">
    <location>
        <begin position="99"/>
        <end position="118"/>
    </location>
</feature>
<evidence type="ECO:0000256" key="1">
    <source>
        <dbReference type="SAM" id="MobiDB-lite"/>
    </source>
</evidence>
<reference evidence="3" key="1">
    <citation type="journal article" date="2019" name="Int. J. Syst. Evol. Microbiol.">
        <title>The Global Catalogue of Microorganisms (GCM) 10K type strain sequencing project: providing services to taxonomists for standard genome sequencing and annotation.</title>
        <authorList>
            <consortium name="The Broad Institute Genomics Platform"/>
            <consortium name="The Broad Institute Genome Sequencing Center for Infectious Disease"/>
            <person name="Wu L."/>
            <person name="Ma J."/>
        </authorList>
    </citation>
    <scope>NUCLEOTIDE SEQUENCE [LARGE SCALE GENOMIC DNA]</scope>
    <source>
        <strain evidence="3">NBRC 106348</strain>
    </source>
</reference>